<gene>
    <name evidence="7" type="ORF">STARVERO_03845</name>
</gene>
<feature type="domain" description="Resolvase/invertase-type recombinase catalytic" evidence="5">
    <location>
        <begin position="5"/>
        <end position="166"/>
    </location>
</feature>
<feature type="domain" description="Recombinase" evidence="6">
    <location>
        <begin position="178"/>
        <end position="299"/>
    </location>
</feature>
<dbReference type="PROSITE" id="PS51737">
    <property type="entry name" value="RECOMBINASE_DNA_BIND"/>
    <property type="match status" value="1"/>
</dbReference>
<dbReference type="Pfam" id="PF07508">
    <property type="entry name" value="Recombinase"/>
    <property type="match status" value="1"/>
</dbReference>
<dbReference type="RefSeq" id="WP_159600871.1">
    <property type="nucleotide sequence ID" value="NZ_CACSAS010000001.1"/>
</dbReference>
<evidence type="ECO:0000256" key="4">
    <source>
        <dbReference type="SAM" id="MobiDB-lite"/>
    </source>
</evidence>
<sequence>MNQPKAYSYVRFSTPEQGKGDSYRRQTESSRTFALGRGLELDETLTFQDLGVSAYRGRNAVEGALGSFIDAVDSGRIARGSFLLVESLDRLSRDTVTRAFSQLTALLGKGIHIATLQDGRVFTSDSLDQNFGELLVSLSVMYRAHEESLTKGKRVSAAWSNKRERARVEGHKLTATCPAWLKLNPQRTNFEVIPERVRIVQRVFELTLDGVGKGRVAAILNSEGIPTFRKSQGWHPSYIQKLLDSEAVIGTYQPMRLDRTGGRSVRLADGDSIRDYFPAIIDEEAFLKARQVRTTRRVGGGRKGRAFSNLLSGIARCGVCGGPMHYVAKKERELYLKCSNARRSAANCHSPSWQYRATEAFVLLSLREVDYRDLFPSITAKAGELIRQSENELLLKESAHRRAQSSLEAVIRLLIERPDSGALKSKLDELEGEIAKLAEAIRQTGATLETERARLAGLGRDQGQLEEALAVLARAHREQSPQDLFLVRSRLNQALKKVVRAISFFPATTGQELFGDALFGRIVLTFHGADAYSREIWVILKQREAYGFKSVEGKRSEQTAMRVGGNQTATRDKKAKQPEADAPVGNAAVLTGPV</sequence>
<dbReference type="CDD" id="cd00338">
    <property type="entry name" value="Ser_Recombinase"/>
    <property type="match status" value="1"/>
</dbReference>
<dbReference type="InterPro" id="IPR038109">
    <property type="entry name" value="DNA_bind_recomb_sf"/>
</dbReference>
<dbReference type="InterPro" id="IPR011109">
    <property type="entry name" value="DNA_bind_recombinase_dom"/>
</dbReference>
<evidence type="ECO:0000259" key="6">
    <source>
        <dbReference type="PROSITE" id="PS51737"/>
    </source>
</evidence>
<evidence type="ECO:0000256" key="1">
    <source>
        <dbReference type="ARBA" id="ARBA00023125"/>
    </source>
</evidence>
<accession>A0A5S9PZG2</accession>
<dbReference type="InterPro" id="IPR025827">
    <property type="entry name" value="Zn_ribbon_recom_dom"/>
</dbReference>
<dbReference type="PROSITE" id="PS51736">
    <property type="entry name" value="RECOMBINASES_3"/>
    <property type="match status" value="1"/>
</dbReference>
<evidence type="ECO:0000259" key="5">
    <source>
        <dbReference type="PROSITE" id="PS51736"/>
    </source>
</evidence>
<dbReference type="GO" id="GO:0000150">
    <property type="term" value="F:DNA strand exchange activity"/>
    <property type="evidence" value="ECO:0007669"/>
    <property type="project" value="InterPro"/>
</dbReference>
<organism evidence="7 8">
    <name type="scientific">Starkeya nomas</name>
    <dbReference type="NCBI Taxonomy" id="2666134"/>
    <lineage>
        <taxon>Bacteria</taxon>
        <taxon>Pseudomonadati</taxon>
        <taxon>Pseudomonadota</taxon>
        <taxon>Alphaproteobacteria</taxon>
        <taxon>Hyphomicrobiales</taxon>
        <taxon>Xanthobacteraceae</taxon>
        <taxon>Starkeya</taxon>
    </lineage>
</organism>
<protein>
    <submittedName>
        <fullName evidence="7">Uncharacterized protein</fullName>
    </submittedName>
</protein>
<evidence type="ECO:0000313" key="8">
    <source>
        <dbReference type="Proteomes" id="UP000433050"/>
    </source>
</evidence>
<dbReference type="Pfam" id="PF00239">
    <property type="entry name" value="Resolvase"/>
    <property type="match status" value="1"/>
</dbReference>
<dbReference type="Gene3D" id="3.40.50.1390">
    <property type="entry name" value="Resolvase, N-terminal catalytic domain"/>
    <property type="match status" value="1"/>
</dbReference>
<dbReference type="InterPro" id="IPR050639">
    <property type="entry name" value="SSR_resolvase"/>
</dbReference>
<dbReference type="EMBL" id="CACSAS010000001">
    <property type="protein sequence ID" value="CAA0110550.1"/>
    <property type="molecule type" value="Genomic_DNA"/>
</dbReference>
<feature type="coiled-coil region" evidence="3">
    <location>
        <begin position="420"/>
        <end position="447"/>
    </location>
</feature>
<feature type="compositionally biased region" description="Basic and acidic residues" evidence="4">
    <location>
        <begin position="570"/>
        <end position="579"/>
    </location>
</feature>
<dbReference type="GO" id="GO:0003677">
    <property type="term" value="F:DNA binding"/>
    <property type="evidence" value="ECO:0007669"/>
    <property type="project" value="UniProtKB-KW"/>
</dbReference>
<dbReference type="SUPFAM" id="SSF53041">
    <property type="entry name" value="Resolvase-like"/>
    <property type="match status" value="1"/>
</dbReference>
<feature type="region of interest" description="Disordered" evidence="4">
    <location>
        <begin position="557"/>
        <end position="594"/>
    </location>
</feature>
<dbReference type="Proteomes" id="UP000433050">
    <property type="component" value="Unassembled WGS sequence"/>
</dbReference>
<keyword evidence="2" id="KW-0233">DNA recombination</keyword>
<dbReference type="Pfam" id="PF13408">
    <property type="entry name" value="Zn_ribbon_recom"/>
    <property type="match status" value="1"/>
</dbReference>
<dbReference type="AlphaFoldDB" id="A0A5S9PZG2"/>
<keyword evidence="8" id="KW-1185">Reference proteome</keyword>
<dbReference type="SMART" id="SM00857">
    <property type="entry name" value="Resolvase"/>
    <property type="match status" value="1"/>
</dbReference>
<keyword evidence="3" id="KW-0175">Coiled coil</keyword>
<dbReference type="InterPro" id="IPR036162">
    <property type="entry name" value="Resolvase-like_N_sf"/>
</dbReference>
<keyword evidence="1" id="KW-0238">DNA-binding</keyword>
<proteinExistence type="predicted"/>
<evidence type="ECO:0000256" key="2">
    <source>
        <dbReference type="ARBA" id="ARBA00023172"/>
    </source>
</evidence>
<evidence type="ECO:0000313" key="7">
    <source>
        <dbReference type="EMBL" id="CAA0110550.1"/>
    </source>
</evidence>
<evidence type="ECO:0000256" key="3">
    <source>
        <dbReference type="SAM" id="Coils"/>
    </source>
</evidence>
<dbReference type="PANTHER" id="PTHR30461">
    <property type="entry name" value="DNA-INVERTASE FROM LAMBDOID PROPHAGE"/>
    <property type="match status" value="1"/>
</dbReference>
<dbReference type="InterPro" id="IPR006119">
    <property type="entry name" value="Resolv_N"/>
</dbReference>
<name>A0A5S9PZG2_9HYPH</name>
<dbReference type="PANTHER" id="PTHR30461:SF2">
    <property type="entry name" value="SERINE RECOMBINASE PINE-RELATED"/>
    <property type="match status" value="1"/>
</dbReference>
<reference evidence="7 8" key="1">
    <citation type="submission" date="2019-12" db="EMBL/GenBank/DDBJ databases">
        <authorList>
            <person name="Reyes-Prieto M."/>
        </authorList>
    </citation>
    <scope>NUCLEOTIDE SEQUENCE [LARGE SCALE GENOMIC DNA]</scope>
    <source>
        <strain evidence="7">HF14-78462</strain>
    </source>
</reference>
<dbReference type="Gene3D" id="3.90.1750.20">
    <property type="entry name" value="Putative Large Serine Recombinase, Chain B, Domain 2"/>
    <property type="match status" value="1"/>
</dbReference>